<proteinExistence type="predicted"/>
<dbReference type="EnsemblPlants" id="MELO3C022419.2.1">
    <property type="protein sequence ID" value="MELO3C022419.2.1"/>
    <property type="gene ID" value="MELO3C022419.2"/>
</dbReference>
<sequence>MEAPGSLGEVERERHSAGVSFEGHRSVENALLKLTIHDSKQKNNRGRLRSGVSGVLFVVRRLQQVDSTHRSSVRPPHVDVRRRRIRWQLKP</sequence>
<organism evidence="2">
    <name type="scientific">Cucumis melo</name>
    <name type="common">Muskmelon</name>
    <dbReference type="NCBI Taxonomy" id="3656"/>
    <lineage>
        <taxon>Eukaryota</taxon>
        <taxon>Viridiplantae</taxon>
        <taxon>Streptophyta</taxon>
        <taxon>Embryophyta</taxon>
        <taxon>Tracheophyta</taxon>
        <taxon>Spermatophyta</taxon>
        <taxon>Magnoliopsida</taxon>
        <taxon>eudicotyledons</taxon>
        <taxon>Gunneridae</taxon>
        <taxon>Pentapetalae</taxon>
        <taxon>rosids</taxon>
        <taxon>fabids</taxon>
        <taxon>Cucurbitales</taxon>
        <taxon>Cucurbitaceae</taxon>
        <taxon>Benincaseae</taxon>
        <taxon>Cucumis</taxon>
    </lineage>
</organism>
<dbReference type="AlphaFoldDB" id="A0A9I9DRR8"/>
<feature type="compositionally biased region" description="Basic and acidic residues" evidence="1">
    <location>
        <begin position="9"/>
        <end position="22"/>
    </location>
</feature>
<reference evidence="2" key="1">
    <citation type="submission" date="2023-03" db="UniProtKB">
        <authorList>
            <consortium name="EnsemblPlants"/>
        </authorList>
    </citation>
    <scope>IDENTIFICATION</scope>
</reference>
<dbReference type="Gramene" id="MELO3C022419.2.1">
    <property type="protein sequence ID" value="MELO3C022419.2.1"/>
    <property type="gene ID" value="MELO3C022419.2"/>
</dbReference>
<evidence type="ECO:0000313" key="2">
    <source>
        <dbReference type="EnsemblPlants" id="MELO3C022419.2.1"/>
    </source>
</evidence>
<name>A0A9I9DRR8_CUCME</name>
<accession>A0A9I9DRR8</accession>
<feature type="region of interest" description="Disordered" evidence="1">
    <location>
        <begin position="1"/>
        <end position="22"/>
    </location>
</feature>
<evidence type="ECO:0000256" key="1">
    <source>
        <dbReference type="SAM" id="MobiDB-lite"/>
    </source>
</evidence>
<protein>
    <submittedName>
        <fullName evidence="2">Uncharacterized protein</fullName>
    </submittedName>
</protein>